<feature type="compositionally biased region" description="Basic and acidic residues" evidence="1">
    <location>
        <begin position="220"/>
        <end position="239"/>
    </location>
</feature>
<dbReference type="WBParaSite" id="NBR_0001142201-mRNA-1">
    <property type="protein sequence ID" value="NBR_0001142201-mRNA-1"/>
    <property type="gene ID" value="NBR_0001142201"/>
</dbReference>
<feature type="region of interest" description="Disordered" evidence="1">
    <location>
        <begin position="20"/>
        <end position="43"/>
    </location>
</feature>
<evidence type="ECO:0000256" key="1">
    <source>
        <dbReference type="SAM" id="MobiDB-lite"/>
    </source>
</evidence>
<feature type="compositionally biased region" description="Basic and acidic residues" evidence="1">
    <location>
        <begin position="30"/>
        <end position="43"/>
    </location>
</feature>
<evidence type="ECO:0000313" key="2">
    <source>
        <dbReference type="EMBL" id="VDL75012.1"/>
    </source>
</evidence>
<evidence type="ECO:0000313" key="4">
    <source>
        <dbReference type="WBParaSite" id="NBR_0001142201-mRNA-1"/>
    </source>
</evidence>
<gene>
    <name evidence="2" type="ORF">NBR_LOCUS11423</name>
</gene>
<dbReference type="EMBL" id="UYSL01020521">
    <property type="protein sequence ID" value="VDL75012.1"/>
    <property type="molecule type" value="Genomic_DNA"/>
</dbReference>
<proteinExistence type="predicted"/>
<reference evidence="2 3" key="2">
    <citation type="submission" date="2018-11" db="EMBL/GenBank/DDBJ databases">
        <authorList>
            <consortium name="Pathogen Informatics"/>
        </authorList>
    </citation>
    <scope>NUCLEOTIDE SEQUENCE [LARGE SCALE GENOMIC DNA]</scope>
</reference>
<organism evidence="4">
    <name type="scientific">Nippostrongylus brasiliensis</name>
    <name type="common">Rat hookworm</name>
    <dbReference type="NCBI Taxonomy" id="27835"/>
    <lineage>
        <taxon>Eukaryota</taxon>
        <taxon>Metazoa</taxon>
        <taxon>Ecdysozoa</taxon>
        <taxon>Nematoda</taxon>
        <taxon>Chromadorea</taxon>
        <taxon>Rhabditida</taxon>
        <taxon>Rhabditina</taxon>
        <taxon>Rhabditomorpha</taxon>
        <taxon>Strongyloidea</taxon>
        <taxon>Heligmosomidae</taxon>
        <taxon>Nippostrongylus</taxon>
    </lineage>
</organism>
<feature type="region of interest" description="Disordered" evidence="1">
    <location>
        <begin position="216"/>
        <end position="260"/>
    </location>
</feature>
<reference evidence="4" key="1">
    <citation type="submission" date="2016-04" db="UniProtKB">
        <authorList>
            <consortium name="WormBaseParasite"/>
        </authorList>
    </citation>
    <scope>IDENTIFICATION</scope>
</reference>
<name>A0A158R098_NIPBR</name>
<evidence type="ECO:0000313" key="3">
    <source>
        <dbReference type="Proteomes" id="UP000271162"/>
    </source>
</evidence>
<sequence length="446" mass="49251">MPFHGMGANAEQNTCMVERAEKRRKKHKSFEKTDTPEDHTTENERNAHLEMTTSEVAAAIRNYTAPLSCYEAVREGIVLPEDIHQRCGAVANLQPARMKCFPYMTDRQPLLLKPVSSPNLLEGTAGAQNYPPPTVWYKPIEPKTKRRPQKIATDPIPLLRYQAENSPKCCSVYVRPSYVTIACGCKRSASRSLTNSCSQALLDGNLNSCRVMKRQVPVKQRRDAEDEDTKRSAEDENTAKLKRGAAKNGPSASWKPSKRTPIEQANTVAYAAPIGCDEALEQGLVRQSDIDQCDPYSAYLPEMQETIPAAFGGADESNHEPLASGDAGFGGQQMSANAAYMPIGRNVESEEKSVGVEQSQWQPIPQYDAGNIQYFFTESYQPTTSDGVQFVQVSTAQPHLDRTDDSYPIGPPEPVQRSYTVGKFGTCEFALMNDKSKTGLINSLPT</sequence>
<dbReference type="AlphaFoldDB" id="A0A158R098"/>
<accession>A0A158R098</accession>
<protein>
    <submittedName>
        <fullName evidence="4">DUF4812 domain-containing protein</fullName>
    </submittedName>
</protein>
<dbReference type="Proteomes" id="UP000271162">
    <property type="component" value="Unassembled WGS sequence"/>
</dbReference>
<keyword evidence="3" id="KW-1185">Reference proteome</keyword>